<evidence type="ECO:0000313" key="3">
    <source>
        <dbReference type="Proteomes" id="UP000239203"/>
    </source>
</evidence>
<sequence length="387" mass="40254">MPRKSLTAGVIGTLTATLLVAVAQPSAAGTSAPVELARGGANESVSFDVNSSDVSVGAVESNGWQAPARWDRRGRLTVLPSLEGFPGAQATAINDAGLTVGYAYGPDYAVRPLTWDRDGNRTELTVPGYANAEAEAVNERGVVMGEVFTSGRRFRSVRWDNGRAALLPPLPGHTNTSGVSLLDDGTIIGSSSTDSPGETTVVPVRWNRSGAATPLPVPDGATRVTVYSASATAAFGYVFNPNADGYFVRWDLAHGNALTRLAPLEEGALLVPQAVNDRGVIAGYSYKDGVPTAVTWDRVGVPTRLPALPGASTAADINDSGESVGSANGHSVAVWSARGKITPLEPVPGAGSTYPREINERGSVLGFAMVQNGSGYANRAFLWPAHR</sequence>
<name>A0A2S6GPH2_9PSEU</name>
<evidence type="ECO:0000313" key="2">
    <source>
        <dbReference type="EMBL" id="PPK67128.1"/>
    </source>
</evidence>
<accession>A0A2S6GPH2</accession>
<comment type="caution">
    <text evidence="2">The sequence shown here is derived from an EMBL/GenBank/DDBJ whole genome shotgun (WGS) entry which is preliminary data.</text>
</comment>
<evidence type="ECO:0008006" key="4">
    <source>
        <dbReference type="Google" id="ProtNLM"/>
    </source>
</evidence>
<organism evidence="2 3">
    <name type="scientific">Actinokineospora auranticolor</name>
    <dbReference type="NCBI Taxonomy" id="155976"/>
    <lineage>
        <taxon>Bacteria</taxon>
        <taxon>Bacillati</taxon>
        <taxon>Actinomycetota</taxon>
        <taxon>Actinomycetes</taxon>
        <taxon>Pseudonocardiales</taxon>
        <taxon>Pseudonocardiaceae</taxon>
        <taxon>Actinokineospora</taxon>
    </lineage>
</organism>
<dbReference type="AlphaFoldDB" id="A0A2S6GPH2"/>
<dbReference type="Proteomes" id="UP000239203">
    <property type="component" value="Unassembled WGS sequence"/>
</dbReference>
<feature type="chain" id="PRO_5038829389" description="HAF family extracellular repeat protein" evidence="1">
    <location>
        <begin position="28"/>
        <end position="387"/>
    </location>
</feature>
<proteinExistence type="predicted"/>
<feature type="signal peptide" evidence="1">
    <location>
        <begin position="1"/>
        <end position="27"/>
    </location>
</feature>
<protein>
    <recommendedName>
        <fullName evidence="4">HAF family extracellular repeat protein</fullName>
    </recommendedName>
</protein>
<evidence type="ECO:0000256" key="1">
    <source>
        <dbReference type="SAM" id="SignalP"/>
    </source>
</evidence>
<keyword evidence="1" id="KW-0732">Signal</keyword>
<gene>
    <name evidence="2" type="ORF">CLV40_108125</name>
</gene>
<keyword evidence="3" id="KW-1185">Reference proteome</keyword>
<reference evidence="2 3" key="1">
    <citation type="submission" date="2018-02" db="EMBL/GenBank/DDBJ databases">
        <title>Genomic Encyclopedia of Archaeal and Bacterial Type Strains, Phase II (KMG-II): from individual species to whole genera.</title>
        <authorList>
            <person name="Goeker M."/>
        </authorList>
    </citation>
    <scope>NUCLEOTIDE SEQUENCE [LARGE SCALE GENOMIC DNA]</scope>
    <source>
        <strain evidence="2 3">YU 961-1</strain>
    </source>
</reference>
<dbReference type="EMBL" id="PTIX01000008">
    <property type="protein sequence ID" value="PPK67128.1"/>
    <property type="molecule type" value="Genomic_DNA"/>
</dbReference>